<dbReference type="InterPro" id="IPR024029">
    <property type="entry name" value="Pyridox_Oxase_FMN-dep"/>
</dbReference>
<dbReference type="InterPro" id="IPR011576">
    <property type="entry name" value="Pyridox_Oxase_N"/>
</dbReference>
<gene>
    <name evidence="3" type="ORF">SAMN04488523_104211</name>
</gene>
<feature type="domain" description="Pyridoxamine 5'-phosphate oxidase N-terminal" evidence="2">
    <location>
        <begin position="1"/>
        <end position="106"/>
    </location>
</feature>
<proteinExistence type="predicted"/>
<dbReference type="Proteomes" id="UP000198977">
    <property type="component" value="Unassembled WGS sequence"/>
</dbReference>
<evidence type="ECO:0000313" key="3">
    <source>
        <dbReference type="EMBL" id="SFE01086.1"/>
    </source>
</evidence>
<name>A0A1I1X140_9RHOB</name>
<feature type="compositionally biased region" description="Polar residues" evidence="1">
    <location>
        <begin position="1"/>
        <end position="11"/>
    </location>
</feature>
<evidence type="ECO:0000259" key="2">
    <source>
        <dbReference type="Pfam" id="PF01243"/>
    </source>
</evidence>
<reference evidence="4" key="1">
    <citation type="submission" date="2016-10" db="EMBL/GenBank/DDBJ databases">
        <authorList>
            <person name="Varghese N."/>
            <person name="Submissions S."/>
        </authorList>
    </citation>
    <scope>NUCLEOTIDE SEQUENCE [LARGE SCALE GENOMIC DNA]</scope>
    <source>
        <strain evidence="4">DSM 11443</strain>
    </source>
</reference>
<organism evidence="3 4">
    <name type="scientific">Sulfitobacter brevis</name>
    <dbReference type="NCBI Taxonomy" id="74348"/>
    <lineage>
        <taxon>Bacteria</taxon>
        <taxon>Pseudomonadati</taxon>
        <taxon>Pseudomonadota</taxon>
        <taxon>Alphaproteobacteria</taxon>
        <taxon>Rhodobacterales</taxon>
        <taxon>Roseobacteraceae</taxon>
        <taxon>Sulfitobacter</taxon>
    </lineage>
</organism>
<dbReference type="InterPro" id="IPR012349">
    <property type="entry name" value="Split_barrel_FMN-bd"/>
</dbReference>
<dbReference type="SUPFAM" id="SSF50475">
    <property type="entry name" value="FMN-binding split barrel"/>
    <property type="match status" value="1"/>
</dbReference>
<accession>A0A1I1X140</accession>
<dbReference type="NCBIfam" id="TIGR04025">
    <property type="entry name" value="PPOX_FMN_DR2398"/>
    <property type="match status" value="1"/>
</dbReference>
<dbReference type="EMBL" id="FOMW01000004">
    <property type="protein sequence ID" value="SFE01086.1"/>
    <property type="molecule type" value="Genomic_DNA"/>
</dbReference>
<dbReference type="Gene3D" id="2.30.110.10">
    <property type="entry name" value="Electron Transport, Fmn-binding Protein, Chain A"/>
    <property type="match status" value="1"/>
</dbReference>
<dbReference type="AlphaFoldDB" id="A0A1I1X140"/>
<sequence>MLSTIGPQGTDCSPRGDDGPVVATIDPQTLAMPDWRGNNRLDSLRNIVADGRVSLLFMVAGSHNVVRINGTAYLTDDAEMRTRFEKAGRQPATVILISVAEVYSQCARALMRAGTWSGKDESADLPTAGEILSEVSQGDQGGQAYDAAWGARAAKTMW</sequence>
<dbReference type="PANTHER" id="PTHR42815">
    <property type="entry name" value="FAD-BINDING, PUTATIVE (AFU_ORTHOLOGUE AFUA_6G07600)-RELATED"/>
    <property type="match status" value="1"/>
</dbReference>
<evidence type="ECO:0000313" key="4">
    <source>
        <dbReference type="Proteomes" id="UP000198977"/>
    </source>
</evidence>
<dbReference type="STRING" id="74348.SAMN04488523_104211"/>
<protein>
    <recommendedName>
        <fullName evidence="2">Pyridoxamine 5'-phosphate oxidase N-terminal domain-containing protein</fullName>
    </recommendedName>
</protein>
<keyword evidence="4" id="KW-1185">Reference proteome</keyword>
<feature type="region of interest" description="Disordered" evidence="1">
    <location>
        <begin position="1"/>
        <end position="20"/>
    </location>
</feature>
<evidence type="ECO:0000256" key="1">
    <source>
        <dbReference type="SAM" id="MobiDB-lite"/>
    </source>
</evidence>
<dbReference type="Pfam" id="PF01243">
    <property type="entry name" value="PNPOx_N"/>
    <property type="match status" value="1"/>
</dbReference>
<dbReference type="PANTHER" id="PTHR42815:SF2">
    <property type="entry name" value="FAD-BINDING, PUTATIVE (AFU_ORTHOLOGUE AFUA_6G07600)-RELATED"/>
    <property type="match status" value="1"/>
</dbReference>